<feature type="lipid moiety-binding region" description="S-palmitoyl cysteine; by host" evidence="32">
    <location>
        <position position="834"/>
    </location>
</feature>
<keyword evidence="18 32" id="KW-0946">Virion</keyword>
<dbReference type="Pfam" id="PF00516">
    <property type="entry name" value="GP120"/>
    <property type="match status" value="1"/>
</dbReference>
<keyword evidence="7 32" id="KW-1168">Fusion of virus membrane with host membrane</keyword>
<dbReference type="GO" id="GO:0019062">
    <property type="term" value="P:virion attachment to host cell"/>
    <property type="evidence" value="ECO:0007669"/>
    <property type="project" value="UniProtKB-UniRule"/>
</dbReference>
<keyword evidence="29 32" id="KW-0899">Viral immunoevasion</keyword>
<evidence type="ECO:0000256" key="8">
    <source>
        <dbReference type="ARBA" id="ARBA00022510"/>
    </source>
</evidence>
<keyword evidence="25 32" id="KW-0472">Membrane</keyword>
<comment type="domain">
    <text evidence="32 33">The 17 amino acids long immunosuppressive region is present in many retroviral envelope proteins. Synthetic peptides derived from this relatively conserved sequence inhibit immune function in vitro and in vivo.</text>
</comment>
<dbReference type="Gene3D" id="2.170.40.20">
    <property type="entry name" value="Human immunodeficiency virus 1, Gp160, envelope glycoprotein"/>
    <property type="match status" value="2"/>
</dbReference>
<evidence type="ECO:0000256" key="11">
    <source>
        <dbReference type="ARBA" id="ARBA00022581"/>
    </source>
</evidence>
<comment type="subunit">
    <text evidence="32">The mature envelope protein (Env) consists of a homotrimer of non-covalently associated gp120-gp41 heterodimers. The resulting complex protrudes from the virus surface as a spike. There seems to be as few as 10 spikes on the average virion. Surface protein gp120 interacts with host CD4, CCR5 and CXCR4. Gp120 also interacts with the C-type lectins CD209/DC-SIGN and CLEC4M/DC-SIGNR (collectively referred to as DC-SIGN(R)). Gp120 and gp41 interact with GalCer. Gp120 interacts with host ITGA4/ITGB7 complex; on CD4+ T-cells, this interaction results in rapid activation of integrin ITGAL/LFA-1, which facilitates efficient cell-to-cell spreading of HIV-1. Gp120 interacts with cell-associated heparan sulfate; this interaction increases virus infectivity on permissive cells and may be involved in infection of CD4- cells.</text>
</comment>
<feature type="disulfide bond" evidence="32">
    <location>
        <begin position="220"/>
        <end position="249"/>
    </location>
</feature>
<comment type="domain">
    <text evidence="32">The YXXL motif is involved in determining the exact site of viral release at the surface of infected mononuclear cells and promotes endocytosis. YXXL and di-leucine endocytosis motifs interact directly or indirectly with the clathrin adapter complexes, opperate independently, and their activities are not additive.</text>
</comment>
<keyword evidence="30 32" id="KW-0449">Lipoprotein</keyword>
<comment type="subcellular location">
    <molecule>Surface protein gp120</molecule>
    <subcellularLocation>
        <location evidence="32">Virion membrane</location>
        <topology evidence="32">Peripheral membrane protein</topology>
    </subcellularLocation>
    <subcellularLocation>
        <location evidence="32">Host cell membrane</location>
        <topology evidence="32">Peripheral membrane protein</topology>
    </subcellularLocation>
    <subcellularLocation>
        <location evidence="32">Host endosome membrane</location>
        <topology evidence="32">Single-pass type I membrane protein</topology>
    </subcellularLocation>
    <text evidence="32">The surface protein is not anchored to the viral envelope, but associates with the extravirion surface through its binding to TM. It is probably concentrated at the site of budding and incorporated into the virions possibly by contacts between the cytoplasmic tail of Env and the N-terminus of Gag.</text>
</comment>
<comment type="miscellaneous">
    <text evidence="32">Inhibitors targeting HIV-1 viral envelope proteins are used as antiretroviral drugs. Attachment of virions to the cell surface via non-specific interactions and CD4 binding can be blocked by inhibitors that include cyanovirin-N, cyclotriazadisulfonamide analogs, PRO 2000, TNX 355 and PRO 542. In addition, BMS 806 can block CD4-induced conformational changes. Env interactions with the coreceptor molecules can be targeted by CCR5 antagonists including SCH-D, maraviroc (UK 427857) and aplaviroc (GW 873140), and the CXCR4 antagonist AMD 070. Fusion of viral and cellular membranes can be inhibited by peptides such as enfuvirtide and tifuvirtide (T 1249). Resistance to inhibitors associated with mutations in Env are observed. Most of the time, single mutations confer only a modest reduction in drug susceptibility. Combination of several mutations is usually required to develop a high-level drug resistance.</text>
</comment>
<evidence type="ECO:0000256" key="17">
    <source>
        <dbReference type="ARBA" id="ARBA00022804"/>
    </source>
</evidence>
<proteinExistence type="inferred from homology"/>
<keyword evidence="21 32" id="KW-1164">Virus endocytosis by host</keyword>
<dbReference type="HAMAP" id="MF_04083">
    <property type="entry name" value="HIV_ENV"/>
    <property type="match status" value="1"/>
</dbReference>
<dbReference type="GO" id="GO:0039654">
    <property type="term" value="P:fusion of virus membrane with host endosome membrane"/>
    <property type="evidence" value="ECO:0007669"/>
    <property type="project" value="UniProtKB-UniRule"/>
</dbReference>
<dbReference type="FunFam" id="1.10.287.210:FF:000001">
    <property type="entry name" value="Envelope glycoprotein gp160"/>
    <property type="match status" value="1"/>
</dbReference>
<feature type="domain" description="Retroviral envelope protein GP41-like" evidence="36">
    <location>
        <begin position="520"/>
        <end position="710"/>
    </location>
</feature>
<keyword evidence="12 32" id="KW-1162">Viral penetration into host cytoplasm</keyword>
<feature type="region of interest" description="Fusion peptide" evidence="32">
    <location>
        <begin position="502"/>
        <end position="522"/>
    </location>
</feature>
<evidence type="ECO:0000256" key="24">
    <source>
        <dbReference type="ARBA" id="ARBA00023054"/>
    </source>
</evidence>
<feature type="chain" id="PRO_5023407740" description="Envelope glycoprotein gp160" evidence="32">
    <location>
        <begin position="32"/>
        <end position="853"/>
    </location>
</feature>
<keyword evidence="28 32" id="KW-0325">Glycoprotein</keyword>
<evidence type="ECO:0000256" key="25">
    <source>
        <dbReference type="ARBA" id="ARBA00023136"/>
    </source>
</evidence>
<dbReference type="GO" id="GO:0020002">
    <property type="term" value="C:host cell plasma membrane"/>
    <property type="evidence" value="ECO:0007669"/>
    <property type="project" value="UniProtKB-SubCell"/>
</dbReference>
<dbReference type="InterPro" id="IPR000777">
    <property type="entry name" value="HIV1_Gp120"/>
</dbReference>
<comment type="PTM">
    <text evidence="32">Highly glycosylated by host. The high number of glycan on the protein is reffered to as 'glycan shield' because it contributes to hide protein sequence from adaptive immune system.</text>
</comment>
<keyword evidence="22 32" id="KW-1133">Transmembrane helix</keyword>
<dbReference type="GO" id="GO:0055036">
    <property type="term" value="C:virion membrane"/>
    <property type="evidence" value="ECO:0007669"/>
    <property type="project" value="UniProtKB-SubCell"/>
</dbReference>
<feature type="lipid moiety-binding region" description="S-palmitoyl cysteine; by host" evidence="32">
    <location>
        <position position="754"/>
    </location>
</feature>
<evidence type="ECO:0000256" key="14">
    <source>
        <dbReference type="ARBA" id="ARBA00022692"/>
    </source>
</evidence>
<dbReference type="InterPro" id="IPR037527">
    <property type="entry name" value="Gp160"/>
</dbReference>
<evidence type="ECO:0000256" key="32">
    <source>
        <dbReference type="HAMAP-Rule" id="MF_04083"/>
    </source>
</evidence>
<evidence type="ECO:0000256" key="20">
    <source>
        <dbReference type="ARBA" id="ARBA00022879"/>
    </source>
</evidence>
<feature type="domain" description="Human immunodeficiency virus 1 envelope glycoprotein Gp120" evidence="35">
    <location>
        <begin position="33"/>
        <end position="501"/>
    </location>
</feature>
<evidence type="ECO:0000256" key="5">
    <source>
        <dbReference type="ARBA" id="ARBA00004578"/>
    </source>
</evidence>
<keyword evidence="31 32" id="KW-1160">Virus entry into host cell</keyword>
<keyword evidence="11 32" id="KW-0945">Host-virus interaction</keyword>
<dbReference type="GO" id="GO:1903911">
    <property type="term" value="P:positive regulation of receptor clustering"/>
    <property type="evidence" value="ECO:0007669"/>
    <property type="project" value="UniProtKB-UniRule"/>
</dbReference>
<feature type="transmembrane region" description="Helical" evidence="33">
    <location>
        <begin position="668"/>
        <end position="695"/>
    </location>
</feature>
<evidence type="ECO:0000256" key="10">
    <source>
        <dbReference type="ARBA" id="ARBA00022570"/>
    </source>
</evidence>
<feature type="chain" id="PRO_5023407739" description="Transmembrane protein gp41" evidence="32">
    <location>
        <begin position="502"/>
        <end position="853"/>
    </location>
</feature>
<comment type="function">
    <text evidence="32">Envelope glycoprotein gp160: Oligomerizes in the host endoplasmic reticulum into predominantly trimers. In a second time, gp160 transits in the host Golgi, where glycosylation is completed. The precursor is then proteolytically cleaved in the trans-Golgi and thereby activated by cellular furin or furin-like proteases to produce gp120 and gp41.</text>
</comment>
<keyword evidence="10 32" id="KW-1165">Clathrin-mediated endocytosis of virus by host</keyword>
<evidence type="ECO:0000256" key="19">
    <source>
        <dbReference type="ARBA" id="ARBA00022870"/>
    </source>
</evidence>
<evidence type="ECO:0000256" key="1">
    <source>
        <dbReference type="ARBA" id="ARBA00004402"/>
    </source>
</evidence>
<dbReference type="Gene3D" id="1.10.287.210">
    <property type="match status" value="1"/>
</dbReference>
<feature type="region of interest" description="CD4-binding loop" evidence="32">
    <location>
        <begin position="364"/>
        <end position="374"/>
    </location>
</feature>
<feature type="region of interest" description="Immunosuppression" evidence="32">
    <location>
        <begin position="564"/>
        <end position="582"/>
    </location>
</feature>
<keyword evidence="9 32" id="KW-1032">Host cell membrane</keyword>
<keyword evidence="8 32" id="KW-1170">Fusion of virus membrane with host endosomal membrane</keyword>
<evidence type="ECO:0000256" key="31">
    <source>
        <dbReference type="ARBA" id="ARBA00023296"/>
    </source>
</evidence>
<gene>
    <name evidence="32 37" type="primary">env</name>
</gene>
<dbReference type="GO" id="GO:0019064">
    <property type="term" value="P:fusion of virus membrane with host plasma membrane"/>
    <property type="evidence" value="ECO:0007669"/>
    <property type="project" value="UniProtKB-UniRule"/>
</dbReference>
<accession>A0A3Q8Q256</accession>
<dbReference type="GO" id="GO:0016020">
    <property type="term" value="C:membrane"/>
    <property type="evidence" value="ECO:0007669"/>
    <property type="project" value="UniProtKB-UniRule"/>
</dbReference>
<dbReference type="GO" id="GO:0075512">
    <property type="term" value="P:clathrin-dependent endocytosis of virus by host cell"/>
    <property type="evidence" value="ECO:0007669"/>
    <property type="project" value="UniProtKB-UniRule"/>
</dbReference>
<evidence type="ECO:0000256" key="6">
    <source>
        <dbReference type="ARBA" id="ARBA00004650"/>
    </source>
</evidence>
<reference evidence="37" key="1">
    <citation type="journal article" date="2019" name="J. Virol.">
        <title>Positive selection at key residues in the HIV envelope distinguishes broad and strain-specific plasma neutralizing antibodies.</title>
        <authorList>
            <person name="Mabvakure B.M."/>
            <person name="Scheepers C."/>
            <person name="Garrett N."/>
            <person name="Abdool Karim S."/>
            <person name="Williamson C."/>
            <person name="Morris L."/>
            <person name="Moore P.L."/>
        </authorList>
    </citation>
    <scope>NUCLEOTIDE SEQUENCE</scope>
    <source>
        <strain evidence="37">CAP257_3100_030wpi_RE</strain>
    </source>
</reference>
<comment type="PTM">
    <text evidence="32">Palmitoylation of the transmembrane protein and of Env polyprotein (prior to its proteolytic cleavage) is essential for their association with host cell membrane lipid rafts. Palmitoylation is therefore required for envelope trafficking to classical lipid rafts, but not for viral replication.</text>
</comment>
<dbReference type="InterPro" id="IPR000328">
    <property type="entry name" value="GP41-like"/>
</dbReference>
<evidence type="ECO:0000256" key="4">
    <source>
        <dbReference type="ARBA" id="ARBA00004563"/>
    </source>
</evidence>
<keyword evidence="15 32" id="KW-0053">Apoptosis</keyword>
<feature type="topological domain" description="Cytoplasmic" evidence="32">
    <location>
        <begin position="696"/>
        <end position="853"/>
    </location>
</feature>
<feature type="disulfide bond" evidence="32">
    <location>
        <begin position="588"/>
        <end position="594"/>
    </location>
</feature>
<dbReference type="FunFam" id="1.20.5.490:FF:000001">
    <property type="entry name" value="Envelope glycoprotein gp160"/>
    <property type="match status" value="1"/>
</dbReference>
<feature type="disulfide bond" evidence="32">
    <location>
        <begin position="230"/>
        <end position="241"/>
    </location>
</feature>
<evidence type="ECO:0000256" key="22">
    <source>
        <dbReference type="ARBA" id="ARBA00022989"/>
    </source>
</evidence>
<evidence type="ECO:0000256" key="2">
    <source>
        <dbReference type="ARBA" id="ARBA00004433"/>
    </source>
</evidence>
<comment type="miscellaneous">
    <text evidence="32">HIV-1 lineages are divided in three main groups, M (for Major), O (for Outlier), and N (for New, or Non-M, Non-O). The vast majority of strains found worldwide belong to the group M. Group O seems to be endemic to and largely confined to Cameroon and neighboring countries in West Central Africa, where these viruses represent a small minority of HIV-1 strains. The group N is represented by a limited number of isolates from Cameroonian persons. The group M is further subdivided in 9 clades or subtypes (A to D, F to H, J and K).</text>
</comment>
<name>A0A3Q8Q256_HV1</name>
<dbReference type="SUPFAM" id="SSF58069">
    <property type="entry name" value="Virus ectodomain"/>
    <property type="match status" value="1"/>
</dbReference>
<feature type="region of interest" description="V2" evidence="32">
    <location>
        <begin position="159"/>
        <end position="198"/>
    </location>
</feature>
<feature type="disulfide bond" evidence="32">
    <location>
        <begin position="53"/>
        <end position="73"/>
    </location>
</feature>
<keyword evidence="24 32" id="KW-0175">Coiled coil</keyword>
<dbReference type="InterPro" id="IPR036377">
    <property type="entry name" value="Gp120_core_sf"/>
</dbReference>
<evidence type="ECO:0000256" key="33">
    <source>
        <dbReference type="RuleBase" id="RU363095"/>
    </source>
</evidence>
<sequence>MRVRGIPRNWPQWWIWGILGFWMIIMSRVVGNLWVTVYYGVPVWKEAKTTLFCASDAKAYEKEVHNVWATHACVPTDPNPQEIVMGNVTENFNMWRNDMVEQMHEDIISLWDESLKPCVKLTPLCVTLNCTNATVTNANAISNGSATYNNTGNGEMKNCSFNTTTEIRDKKQQAYALFYKPDIVLINKTYSEYILINCNSSTITQACPKVSFDPIPIHYCAPAGYAILRCNNKTFNGTGPCHNVSTVQCTHGIKPVVSTQLLLNGSLAEGEIIIRSENISNNAKTIIVQLNESVAINCTRPNNNTRKSIRIGPGQTFYATGDIIGDIRQAYCNISRRSWNTTLERIKKKLQEHFPNNTIEFKPHAGGDLEITTHSFNCRGEFFYCNTTNLFNTNNSDLDNTTITLPCRIKQIVNLWQGVGRAMYAPPIAGNITCNSTITGLLLTRDGGTNNASKTETFRPGGGDMRDNWRSELYKYKVVEIKPLGIAPTTSKRRVVEREKRAVGIGAVFLGFLGAAGSTMGAASLTLTVQARQLLSGIVQQQSNLLRAIEAQQHMLQLTVWGIKQLQARVLAIERYLKDQQLLGLWGCSGKIICTTAVPWNASWSNKSKEDIWNNMTWMQWDIEISNYTNSIYKLLEESQTQQEQNEKDLLALDKWQNLWNWFDITNWLWYIKIFIMIVGGLIGLRIIFAVLSIINRVRQGYSPLSFQTLTPTPRGPDRHEGIEEEGGEQGRDRSVRLVNGFLSLAWDDLRNLCLFSYRHLRDFILVIARVVELLGHSSLRGLQRGWGALKYLGSLVQYWGLELKKSALSLLDTIAIAVAEGTDRIIEFLQRVCRAIRNLPRRIRQGFEAALL</sequence>
<keyword evidence="14 32" id="KW-0812">Transmembrane</keyword>
<feature type="region of interest" description="MPER; binding to GalCer" evidence="32">
    <location>
        <begin position="652"/>
        <end position="673"/>
    </location>
</feature>
<evidence type="ECO:0000256" key="18">
    <source>
        <dbReference type="ARBA" id="ARBA00022844"/>
    </source>
</evidence>
<evidence type="ECO:0000256" key="7">
    <source>
        <dbReference type="ARBA" id="ARBA00022506"/>
    </source>
</evidence>
<comment type="function">
    <text evidence="32">Surface protein gp120: Attaches the virus to the host lymphoid cell by binding to the primary receptor CD4. This interaction induces a structural rearrangement creating a high affinity binding site for a chemokine coreceptor like CXCR4 and/or CCR5. Acts as a ligand for CD209/DC-SIGN and CLEC4M/DC-SIGNR, which are respectively found on dendritic cells (DCs), and on endothelial cells of liver sinusoids and lymph node sinuses. These interactions allow capture of viral particles at mucosal surfaces by these cells and subsequent transmission to permissive cells. HIV subverts the migration properties of dendritic cells to gain access to CD4+ T-cells in lymph nodes. Virus transmission to permissive T-cells occurs either in trans (without DCs infection, through viral capture and transmission), or in cis (following DCs productive infection, through the usual CD4-gp120 interaction), thereby inducing a robust infection. In trans infection, bound virions remain infectious over days and it is proposed that they are not degraded, but protected in non-lysosomal acidic organelles within the DCs close to the cell membrane thus contributing to the viral infectious potential during DCs' migration from the periphery to the lymphoid tissues. On arrival at lymphoid tissues, intact virions recycle back to DCs' cell surface allowing virus transmission to CD4+ T-cells.</text>
</comment>
<dbReference type="Pfam" id="PF00517">
    <property type="entry name" value="GP41"/>
    <property type="match status" value="1"/>
</dbReference>
<feature type="transmembrane region" description="Helical" evidence="33">
    <location>
        <begin position="13"/>
        <end position="41"/>
    </location>
</feature>
<dbReference type="FunFam" id="2.170.40.20:FF:000002">
    <property type="entry name" value="Envelope glycoprotein gp160"/>
    <property type="match status" value="1"/>
</dbReference>
<keyword evidence="23 32" id="KW-1039">Host endosome</keyword>
<evidence type="ECO:0000256" key="30">
    <source>
        <dbReference type="ARBA" id="ARBA00023288"/>
    </source>
</evidence>
<keyword evidence="27 32" id="KW-1015">Disulfide bond</keyword>
<dbReference type="GO" id="GO:0044175">
    <property type="term" value="C:host cell endosome membrane"/>
    <property type="evidence" value="ECO:0007669"/>
    <property type="project" value="UniProtKB-SubCell"/>
</dbReference>
<evidence type="ECO:0000256" key="29">
    <source>
        <dbReference type="ARBA" id="ARBA00023280"/>
    </source>
</evidence>
<comment type="domain">
    <text evidence="32">The membrane proximal external region (MPER) present in gp41 is a tryptophan-rich region recognized by the antibodies 2F5, Z13, and 4E10. MPER seems to play a role in fusion.</text>
</comment>
<dbReference type="Gene3D" id="1.20.5.490">
    <property type="entry name" value="Single helix bin"/>
    <property type="match status" value="1"/>
</dbReference>
<keyword evidence="19 32" id="KW-1043">Host membrane</keyword>
<dbReference type="EMBL" id="MK206096">
    <property type="protein sequence ID" value="AZI72178.1"/>
    <property type="molecule type" value="Genomic_RNA"/>
</dbReference>
<keyword evidence="13 32" id="KW-0165">Cleavage on pair of basic residues</keyword>
<dbReference type="GO" id="GO:0019031">
    <property type="term" value="C:viral envelope"/>
    <property type="evidence" value="ECO:0007669"/>
    <property type="project" value="UniProtKB-KW"/>
</dbReference>
<evidence type="ECO:0000256" key="15">
    <source>
        <dbReference type="ARBA" id="ARBA00022703"/>
    </source>
</evidence>
<comment type="domain">
    <text evidence="32">The CD4-binding region is targeted by the antibody b12.</text>
</comment>
<comment type="similarity">
    <text evidence="32">Belongs to the HIV-1 env protein family.</text>
</comment>
<dbReference type="GO" id="GO:0052031">
    <property type="term" value="P:symbiont-mediated perturbation of host defense response"/>
    <property type="evidence" value="ECO:0007669"/>
    <property type="project" value="UniProtKB-UniRule"/>
</dbReference>
<dbReference type="GO" id="GO:0019082">
    <property type="term" value="P:viral protein processing"/>
    <property type="evidence" value="ECO:0007669"/>
    <property type="project" value="UniProtKB-UniRule"/>
</dbReference>
<feature type="short sequence motif" description="YXXL motif; contains endocytosis signal" evidence="32">
    <location>
        <begin position="702"/>
        <end position="705"/>
    </location>
</feature>
<keyword evidence="20 32" id="KW-0261">Viral envelope protein</keyword>
<evidence type="ECO:0000256" key="12">
    <source>
        <dbReference type="ARBA" id="ARBA00022595"/>
    </source>
</evidence>
<feature type="coiled-coil region" evidence="32">
    <location>
        <begin position="623"/>
        <end position="657"/>
    </location>
</feature>
<evidence type="ECO:0000256" key="27">
    <source>
        <dbReference type="ARBA" id="ARBA00023157"/>
    </source>
</evidence>
<comment type="subcellular location">
    <subcellularLocation>
        <location evidence="3">Host cell membrane</location>
        <topology evidence="3">Peripheral membrane protein</topology>
    </subcellularLocation>
    <subcellularLocation>
        <location evidence="1">Host cell membrane</location>
        <topology evidence="1">Single-pass type I membrane protein</topology>
    </subcellularLocation>
    <subcellularLocation>
        <location evidence="2">Host endosome membrane</location>
        <topology evidence="2">Peripheral membrane protein</topology>
    </subcellularLocation>
    <subcellularLocation>
        <location evidence="5">Host endosome membrane</location>
        <topology evidence="5">Single-pass type I membrane protein</topology>
    </subcellularLocation>
    <subcellularLocation>
        <location evidence="6">Virion membrane</location>
        <topology evidence="6">Peripheral membrane protein</topology>
    </subcellularLocation>
    <subcellularLocation>
        <location evidence="4">Virion membrane</location>
        <topology evidence="4">Single-pass type I membrane protein</topology>
    </subcellularLocation>
</comment>
<comment type="subcellular location">
    <molecule>Transmembrane protein gp41</molecule>
    <subcellularLocation>
        <location evidence="32">Virion membrane</location>
        <topology evidence="32">Single-pass type I membrane protein</topology>
    </subcellularLocation>
    <subcellularLocation>
        <location evidence="32">Host cell membrane</location>
        <topology evidence="32">Single-pass type I membrane protein</topology>
    </subcellularLocation>
    <subcellularLocation>
        <location evidence="32">Host endosome membrane</location>
        <topology evidence="32">Single-pass type I membrane protein</topology>
    </subcellularLocation>
    <text evidence="32">It is probably concentrated at the site of budding and incorporated into the virions possibly by contacts between the cytoplasmic tail of Env and the N-terminus of Gag.</text>
</comment>
<evidence type="ECO:0000256" key="3">
    <source>
        <dbReference type="ARBA" id="ARBA00004505"/>
    </source>
</evidence>
<keyword evidence="26 32" id="KW-0564">Palmitate</keyword>
<feature type="site" description="Cleavage; by host furin" evidence="32">
    <location>
        <begin position="501"/>
        <end position="502"/>
    </location>
</feature>
<dbReference type="FunFam" id="2.170.40.20:FF:000003">
    <property type="entry name" value="Envelope glycoprotein gp160"/>
    <property type="match status" value="1"/>
</dbReference>
<dbReference type="CDD" id="cd09909">
    <property type="entry name" value="HIV-1-like_HR1-HR2"/>
    <property type="match status" value="1"/>
</dbReference>
<organism evidence="37">
    <name type="scientific">Human immunodeficiency virus type 1</name>
    <name type="common">HIV-1</name>
    <dbReference type="NCBI Taxonomy" id="11676"/>
    <lineage>
        <taxon>Viruses</taxon>
        <taxon>Riboviria</taxon>
        <taxon>Pararnavirae</taxon>
        <taxon>Artverviricota</taxon>
        <taxon>Revtraviricetes</taxon>
        <taxon>Ortervirales</taxon>
        <taxon>Retroviridae</taxon>
        <taxon>Orthoretrovirinae</taxon>
        <taxon>Lentivirus</taxon>
        <taxon>Lentivirus humimdef1</taxon>
    </lineage>
</organism>
<feature type="short sequence motif" description="Di-leucine internalization motif" evidence="32">
    <location>
        <begin position="852"/>
        <end position="853"/>
    </location>
</feature>
<evidence type="ECO:0000256" key="26">
    <source>
        <dbReference type="ARBA" id="ARBA00023139"/>
    </source>
</evidence>
<evidence type="ECO:0000256" key="13">
    <source>
        <dbReference type="ARBA" id="ARBA00022685"/>
    </source>
</evidence>
<comment type="function">
    <text evidence="32">Transmembrane protein gp41: Acts as a class I viral fusion protein. Under the current model, the protein has at least 3 conformational states: pre-fusion native state, pre-hairpin intermediate state, and post-fusion hairpin state. During fusion of viral and target intracellular membranes, the coiled coil regions (heptad repeats) assume a trimer-of-hairpins structure, positioning the fusion peptide in close proximity to the C-terminal region of the ectodomain. The formation of this structure appears to drive apposition and subsequent fusion of viral and target cell membranes. Complete fusion occurs in host cell endosomes and is dynamin-dependent, however some lipid transfer might occur at the plasma membrane. The virus undergoes clathrin-dependent internalization long before endosomal fusion, thus minimizing the surface exposure of conserved viral epitopes during fusion and reducing the efficacy of inhibitors targeting these epitopes. Membranes fusion leads to delivery of the nucleocapsid into the cytoplasm.</text>
</comment>
<comment type="PTM">
    <text evidence="32">Specific enzymatic cleavages in vivo yield mature proteins. Envelope glycoproteins are synthesized as a inactive precursor that is heavily N-glycosylated and processed likely by host cell furin in the Golgi to yield the mature SU and TM proteins. The cleavage site between SU and TM requires the minimal sequence [KR]-X-[KR]-R. About 2 of the 9 disulfide bonds of gp41 are reduced by P4HB/PDI, following binding to CD4 receptor.</text>
</comment>
<dbReference type="GO" id="GO:1903908">
    <property type="term" value="P:positive regulation of plasma membrane raft polarization"/>
    <property type="evidence" value="ECO:0007669"/>
    <property type="project" value="UniProtKB-UniRule"/>
</dbReference>
<feature type="transmembrane region" description="Helical" evidence="33">
    <location>
        <begin position="502"/>
        <end position="525"/>
    </location>
</feature>
<evidence type="ECO:0000256" key="34">
    <source>
        <dbReference type="SAM" id="MobiDB-lite"/>
    </source>
</evidence>
<feature type="region of interest" description="Disordered" evidence="34">
    <location>
        <begin position="708"/>
        <end position="731"/>
    </location>
</feature>
<evidence type="ECO:0000256" key="21">
    <source>
        <dbReference type="ARBA" id="ARBA00022890"/>
    </source>
</evidence>
<comment type="caution">
    <text evidence="32 33">Lacks conserved residue(s) required for the propagation of feature annotation.</text>
</comment>
<evidence type="ECO:0000256" key="23">
    <source>
        <dbReference type="ARBA" id="ARBA00023046"/>
    </source>
</evidence>
<evidence type="ECO:0000256" key="9">
    <source>
        <dbReference type="ARBA" id="ARBA00022511"/>
    </source>
</evidence>
<protein>
    <recommendedName>
        <fullName evidence="32">Envelope glycoprotein gp160</fullName>
    </recommendedName>
    <alternativeName>
        <fullName evidence="32">Env polyprotein</fullName>
    </alternativeName>
    <component>
        <recommendedName>
            <fullName evidence="32">Surface protein gp120</fullName>
            <shortName evidence="32">SU</shortName>
        </recommendedName>
        <alternativeName>
            <fullName evidence="32">Glycoprotein 120</fullName>
            <shortName evidence="32">gp120</shortName>
        </alternativeName>
    </component>
    <component>
        <recommendedName>
            <fullName evidence="32">Transmembrane protein gp41</fullName>
            <shortName evidence="32">TM</shortName>
        </recommendedName>
        <alternativeName>
            <fullName evidence="32">Glycoprotein 41</fullName>
            <shortName evidence="32">gp41</shortName>
        </alternativeName>
    </component>
</protein>
<dbReference type="GO" id="GO:0005198">
    <property type="term" value="F:structural molecule activity"/>
    <property type="evidence" value="ECO:0007669"/>
    <property type="project" value="UniProtKB-UniRule"/>
</dbReference>
<evidence type="ECO:0000313" key="37">
    <source>
        <dbReference type="EMBL" id="AZI72178.1"/>
    </source>
</evidence>
<keyword evidence="16 32" id="KW-0732">Signal</keyword>
<evidence type="ECO:0000259" key="36">
    <source>
        <dbReference type="Pfam" id="PF00517"/>
    </source>
</evidence>
<organismHost>
    <name type="scientific">Homo sapiens</name>
    <name type="common">Human</name>
    <dbReference type="NCBI Taxonomy" id="9606"/>
</organismHost>
<evidence type="ECO:0000256" key="28">
    <source>
        <dbReference type="ARBA" id="ARBA00023180"/>
    </source>
</evidence>
<evidence type="ECO:0000259" key="35">
    <source>
        <dbReference type="Pfam" id="PF00516"/>
    </source>
</evidence>
<comment type="domain">
    <text evidence="32">Some of the most genetically diverse regions of the viral genome are present in Env. They are called variable regions 1 through 5 (V1 through V5). Coreceptor usage of gp120 is determined mainly by the primary structure of the third variable region (V3) in the outer domain of gp120. The sequence of V3 determines which coreceptor, CCR5 and/or CXCR4 (corresponding to R5/macrophage, X4/T cell and R5X4/T cell and macrophage tropism), is used to trigger the fusion potential of the Env complex, and hence which cells the virus can infect. Binding to CCR5 involves a region adjacent in addition to V3.</text>
</comment>
<evidence type="ECO:0000256" key="16">
    <source>
        <dbReference type="ARBA" id="ARBA00022729"/>
    </source>
</evidence>
<keyword evidence="17 32" id="KW-1161">Viral attachment to host cell</keyword>
<dbReference type="SUPFAM" id="SSF56502">
    <property type="entry name" value="gp120 core"/>
    <property type="match status" value="2"/>
</dbReference>